<comment type="catalytic activity">
    <reaction evidence="9">
        <text>(6S)-5,6,7,8-tetrahydrofolyl-(gamma-L-Glu)(n) + L-glutamate + ATP = (6S)-5,6,7,8-tetrahydrofolyl-(gamma-L-Glu)(n+1) + ADP + phosphate + H(+)</text>
        <dbReference type="Rhea" id="RHEA:10580"/>
        <dbReference type="Rhea" id="RHEA-COMP:14738"/>
        <dbReference type="Rhea" id="RHEA-COMP:14740"/>
        <dbReference type="ChEBI" id="CHEBI:15378"/>
        <dbReference type="ChEBI" id="CHEBI:29985"/>
        <dbReference type="ChEBI" id="CHEBI:30616"/>
        <dbReference type="ChEBI" id="CHEBI:43474"/>
        <dbReference type="ChEBI" id="CHEBI:141005"/>
        <dbReference type="ChEBI" id="CHEBI:456216"/>
        <dbReference type="EC" id="6.3.2.17"/>
    </reaction>
</comment>
<dbReference type="SUPFAM" id="SSF53244">
    <property type="entry name" value="MurD-like peptide ligases, peptide-binding domain"/>
    <property type="match status" value="1"/>
</dbReference>
<proteinExistence type="inferred from homology"/>
<dbReference type="InterPro" id="IPR018109">
    <property type="entry name" value="Folylpolyglutamate_synth_CS"/>
</dbReference>
<evidence type="ECO:0000256" key="4">
    <source>
        <dbReference type="ARBA" id="ARBA00022723"/>
    </source>
</evidence>
<evidence type="ECO:0000256" key="2">
    <source>
        <dbReference type="ARBA" id="ARBA00013025"/>
    </source>
</evidence>
<dbReference type="Pfam" id="PF02875">
    <property type="entry name" value="Mur_ligase_C"/>
    <property type="match status" value="1"/>
</dbReference>
<dbReference type="InterPro" id="IPR001645">
    <property type="entry name" value="Folylpolyglutamate_synth"/>
</dbReference>
<keyword evidence="3 10" id="KW-0436">Ligase</keyword>
<accession>A0ABW1L9F8</accession>
<dbReference type="PANTHER" id="PTHR11136">
    <property type="entry name" value="FOLYLPOLYGLUTAMATE SYNTHASE-RELATED"/>
    <property type="match status" value="1"/>
</dbReference>
<keyword evidence="5 10" id="KW-0547">Nucleotide-binding</keyword>
<evidence type="ECO:0000313" key="14">
    <source>
        <dbReference type="Proteomes" id="UP001596170"/>
    </source>
</evidence>
<dbReference type="Gene3D" id="3.40.1190.10">
    <property type="entry name" value="Mur-like, catalytic domain"/>
    <property type="match status" value="1"/>
</dbReference>
<evidence type="ECO:0000256" key="1">
    <source>
        <dbReference type="ARBA" id="ARBA00008276"/>
    </source>
</evidence>
<name>A0ABW1L9F8_9BACL</name>
<keyword evidence="4" id="KW-0479">Metal-binding</keyword>
<gene>
    <name evidence="13" type="ORF">ACFPYN_09860</name>
</gene>
<reference evidence="14" key="1">
    <citation type="journal article" date="2019" name="Int. J. Syst. Evol. Microbiol.">
        <title>The Global Catalogue of Microorganisms (GCM) 10K type strain sequencing project: providing services to taxonomists for standard genome sequencing and annotation.</title>
        <authorList>
            <consortium name="The Broad Institute Genomics Platform"/>
            <consortium name="The Broad Institute Genome Sequencing Center for Infectious Disease"/>
            <person name="Wu L."/>
            <person name="Ma J."/>
        </authorList>
    </citation>
    <scope>NUCLEOTIDE SEQUENCE [LARGE SCALE GENOMIC DNA]</scope>
    <source>
        <strain evidence="14">CCUG 54527</strain>
    </source>
</reference>
<comment type="similarity">
    <text evidence="1 10">Belongs to the folylpolyglutamate synthase family.</text>
</comment>
<evidence type="ECO:0000256" key="8">
    <source>
        <dbReference type="ARBA" id="ARBA00030592"/>
    </source>
</evidence>
<evidence type="ECO:0000256" key="7">
    <source>
        <dbReference type="ARBA" id="ARBA00022842"/>
    </source>
</evidence>
<dbReference type="RefSeq" id="WP_377733871.1">
    <property type="nucleotide sequence ID" value="NZ_JBHSRI010000018.1"/>
</dbReference>
<keyword evidence="6 10" id="KW-0067">ATP-binding</keyword>
<dbReference type="Gene3D" id="3.90.190.20">
    <property type="entry name" value="Mur ligase, C-terminal domain"/>
    <property type="match status" value="1"/>
</dbReference>
<evidence type="ECO:0000256" key="6">
    <source>
        <dbReference type="ARBA" id="ARBA00022840"/>
    </source>
</evidence>
<dbReference type="InterPro" id="IPR036565">
    <property type="entry name" value="Mur-like_cat_sf"/>
</dbReference>
<dbReference type="InterPro" id="IPR013221">
    <property type="entry name" value="Mur_ligase_cen"/>
</dbReference>
<evidence type="ECO:0000259" key="11">
    <source>
        <dbReference type="Pfam" id="PF02875"/>
    </source>
</evidence>
<comment type="caution">
    <text evidence="13">The sequence shown here is derived from an EMBL/GenBank/DDBJ whole genome shotgun (WGS) entry which is preliminary data.</text>
</comment>
<feature type="domain" description="Mur ligase C-terminal" evidence="11">
    <location>
        <begin position="286"/>
        <end position="398"/>
    </location>
</feature>
<dbReference type="Pfam" id="PF08245">
    <property type="entry name" value="Mur_ligase_M"/>
    <property type="match status" value="1"/>
</dbReference>
<dbReference type="InterPro" id="IPR004101">
    <property type="entry name" value="Mur_ligase_C"/>
</dbReference>
<dbReference type="GO" id="GO:0016874">
    <property type="term" value="F:ligase activity"/>
    <property type="evidence" value="ECO:0007669"/>
    <property type="project" value="UniProtKB-KW"/>
</dbReference>
<feature type="domain" description="Mur ligase central" evidence="12">
    <location>
        <begin position="46"/>
        <end position="257"/>
    </location>
</feature>
<dbReference type="EMBL" id="JBHSRI010000018">
    <property type="protein sequence ID" value="MFC6039723.1"/>
    <property type="molecule type" value="Genomic_DNA"/>
</dbReference>
<dbReference type="PANTHER" id="PTHR11136:SF0">
    <property type="entry name" value="DIHYDROFOLATE SYNTHETASE-RELATED"/>
    <property type="match status" value="1"/>
</dbReference>
<sequence>MIPKFNEYKQRFQMESKNTIEPGLDAITNALQKVGNPHLNLQIIHVAGTNGKGSTISMMNAMLQEHGVKTACFYSPCFMDVHDQIQLNGHYISSQQLDEVFKQAKEAGLSGLLTDFELLTVLAFMAFEQFQPQIVLLETGMGGRFDSTNVITPIISVIPSIALEHEQFLGNSIEEVAFHKAGIIKQGIPVIIGVLEGDAEEVLVKEALELQSPLWKINKDFSFINGNYDNYEGQHISNLTVPLLGQHQLNNAALAIRTVLYVMDKLHININEDLIRNGLSKTFIPGRFEKITDTLYFDGAHNPASARALVDTVKEFFPNTPIHFYVGMIKGKDVEKILRIFEEISSNFTFVDFEDNRSMSSSALSKISESHFVYMTKEPLESIEKNLSKTHTTIVTGSLYLLSEMRLKALEMFGNHQI</sequence>
<keyword evidence="14" id="KW-1185">Reference proteome</keyword>
<evidence type="ECO:0000256" key="10">
    <source>
        <dbReference type="PIRNR" id="PIRNR001563"/>
    </source>
</evidence>
<evidence type="ECO:0000256" key="5">
    <source>
        <dbReference type="ARBA" id="ARBA00022741"/>
    </source>
</evidence>
<protein>
    <recommendedName>
        <fullName evidence="2">tetrahydrofolate synthase</fullName>
        <ecNumber evidence="2">6.3.2.17</ecNumber>
    </recommendedName>
    <alternativeName>
        <fullName evidence="8">Tetrahydrofolylpolyglutamate synthase</fullName>
    </alternativeName>
</protein>
<keyword evidence="7" id="KW-0460">Magnesium</keyword>
<dbReference type="InterPro" id="IPR036615">
    <property type="entry name" value="Mur_ligase_C_dom_sf"/>
</dbReference>
<dbReference type="PROSITE" id="PS01012">
    <property type="entry name" value="FOLYLPOLYGLU_SYNT_2"/>
    <property type="match status" value="1"/>
</dbReference>
<dbReference type="Proteomes" id="UP001596170">
    <property type="component" value="Unassembled WGS sequence"/>
</dbReference>
<dbReference type="NCBIfam" id="TIGR01499">
    <property type="entry name" value="folC"/>
    <property type="match status" value="1"/>
</dbReference>
<organism evidence="13 14">
    <name type="scientific">Paenisporosarcina macmurdoensis</name>
    <dbReference type="NCBI Taxonomy" id="212659"/>
    <lineage>
        <taxon>Bacteria</taxon>
        <taxon>Bacillati</taxon>
        <taxon>Bacillota</taxon>
        <taxon>Bacilli</taxon>
        <taxon>Bacillales</taxon>
        <taxon>Caryophanaceae</taxon>
        <taxon>Paenisporosarcina</taxon>
    </lineage>
</organism>
<evidence type="ECO:0000313" key="13">
    <source>
        <dbReference type="EMBL" id="MFC6039723.1"/>
    </source>
</evidence>
<dbReference type="PIRSF" id="PIRSF001563">
    <property type="entry name" value="Folylpolyglu_synth"/>
    <property type="match status" value="1"/>
</dbReference>
<evidence type="ECO:0000256" key="3">
    <source>
        <dbReference type="ARBA" id="ARBA00022598"/>
    </source>
</evidence>
<dbReference type="EC" id="6.3.2.17" evidence="2"/>
<evidence type="ECO:0000256" key="9">
    <source>
        <dbReference type="ARBA" id="ARBA00047493"/>
    </source>
</evidence>
<evidence type="ECO:0000259" key="12">
    <source>
        <dbReference type="Pfam" id="PF08245"/>
    </source>
</evidence>
<dbReference type="SUPFAM" id="SSF53623">
    <property type="entry name" value="MurD-like peptide ligases, catalytic domain"/>
    <property type="match status" value="1"/>
</dbReference>